<keyword evidence="9" id="KW-0227">DNA damage</keyword>
<evidence type="ECO:0000256" key="1">
    <source>
        <dbReference type="ARBA" id="ARBA00004496"/>
    </source>
</evidence>
<dbReference type="GO" id="GO:0005737">
    <property type="term" value="C:cytoplasm"/>
    <property type="evidence" value="ECO:0007669"/>
    <property type="project" value="UniProtKB-SubCell"/>
</dbReference>
<evidence type="ECO:0000313" key="11">
    <source>
        <dbReference type="EMBL" id="AWL10517.1"/>
    </source>
</evidence>
<evidence type="ECO:0000256" key="6">
    <source>
        <dbReference type="ARBA" id="ARBA00022741"/>
    </source>
</evidence>
<dbReference type="NCBIfam" id="TIGR00611">
    <property type="entry name" value="recf"/>
    <property type="match status" value="1"/>
</dbReference>
<dbReference type="GO" id="GO:0006302">
    <property type="term" value="P:double-strand break repair"/>
    <property type="evidence" value="ECO:0007669"/>
    <property type="project" value="TreeGrafter"/>
</dbReference>
<proteinExistence type="inferred from homology"/>
<comment type="function">
    <text evidence="9">The RecF protein is involved in DNA metabolism; it is required for DNA replication and normal SOS inducibility. RecF binds preferentially to single-stranded, linear DNA. It also seems to bind ATP.</text>
</comment>
<dbReference type="OrthoDB" id="9803889at2"/>
<keyword evidence="9" id="KW-0234">DNA repair</keyword>
<dbReference type="RefSeq" id="WP_109338225.1">
    <property type="nucleotide sequence ID" value="NZ_CP029347.1"/>
</dbReference>
<gene>
    <name evidence="9" type="primary">recF</name>
    <name evidence="11" type="ORF">HMF8227_00003</name>
</gene>
<dbReference type="PANTHER" id="PTHR32182:SF0">
    <property type="entry name" value="DNA REPLICATION AND REPAIR PROTEIN RECF"/>
    <property type="match status" value="1"/>
</dbReference>
<dbReference type="GO" id="GO:0005524">
    <property type="term" value="F:ATP binding"/>
    <property type="evidence" value="ECO:0007669"/>
    <property type="project" value="UniProtKB-UniRule"/>
</dbReference>
<dbReference type="Proteomes" id="UP000245728">
    <property type="component" value="Chromosome"/>
</dbReference>
<evidence type="ECO:0000256" key="3">
    <source>
        <dbReference type="ARBA" id="ARBA00020170"/>
    </source>
</evidence>
<dbReference type="Gene3D" id="1.20.1050.90">
    <property type="entry name" value="RecF/RecN/SMC, N-terminal domain"/>
    <property type="match status" value="1"/>
</dbReference>
<dbReference type="InterPro" id="IPR027417">
    <property type="entry name" value="P-loop_NTPase"/>
</dbReference>
<dbReference type="GO" id="GO:0003697">
    <property type="term" value="F:single-stranded DNA binding"/>
    <property type="evidence" value="ECO:0007669"/>
    <property type="project" value="UniProtKB-UniRule"/>
</dbReference>
<evidence type="ECO:0000259" key="10">
    <source>
        <dbReference type="Pfam" id="PF02463"/>
    </source>
</evidence>
<sequence length="368" mass="42006">MKLDHVQIKQFRNLTDVSLHPSTSLNVIYGANGSGKSSLVEAIHYLGFGRSFRTHRHDHAIQHGEEAFVVFCQITSDQPDDESVIKLGYQRDRKGNVQIRRNGETLQRVSELVRHLPVQLFTPQSADIVSGGPGGRRRFLDWALFHVEQSFHSVSACYQKTLKHRNALLKQNSSELKADGSDYWTQQMVRYGEQLNDLREALVSALQPYINDNLKQFLTDFCFEISYHRGWEKGRSLAAVLQQNFERDQRLGFTHSGPHKADLRIKTEGVLAAERLSRGQARMLVAALLLSESEYLHRVQGRQSLFLLDDIGAELDAAMREKFLTKLLASSAQVFVTAIEQQQVAFMDDYKDKKVFHVEHGQVKEELK</sequence>
<dbReference type="Gene3D" id="3.40.50.300">
    <property type="entry name" value="P-loop containing nucleotide triphosphate hydrolases"/>
    <property type="match status" value="1"/>
</dbReference>
<dbReference type="InterPro" id="IPR001238">
    <property type="entry name" value="DNA-binding_RecF"/>
</dbReference>
<accession>A0A2S2E0I2</accession>
<evidence type="ECO:0000256" key="7">
    <source>
        <dbReference type="ARBA" id="ARBA00022840"/>
    </source>
</evidence>
<name>A0A2S2E0I2_9ALTE</name>
<evidence type="ECO:0000313" key="12">
    <source>
        <dbReference type="Proteomes" id="UP000245728"/>
    </source>
</evidence>
<keyword evidence="6 9" id="KW-0547">Nucleotide-binding</keyword>
<protein>
    <recommendedName>
        <fullName evidence="3 9">DNA replication and repair protein RecF</fullName>
    </recommendedName>
</protein>
<keyword evidence="8 9" id="KW-0238">DNA-binding</keyword>
<dbReference type="Pfam" id="PF02463">
    <property type="entry name" value="SMC_N"/>
    <property type="match status" value="1"/>
</dbReference>
<dbReference type="GO" id="GO:0006260">
    <property type="term" value="P:DNA replication"/>
    <property type="evidence" value="ECO:0007669"/>
    <property type="project" value="UniProtKB-UniRule"/>
</dbReference>
<keyword evidence="7 9" id="KW-0067">ATP-binding</keyword>
<dbReference type="InterPro" id="IPR018078">
    <property type="entry name" value="DNA-binding_RecF_CS"/>
</dbReference>
<dbReference type="GO" id="GO:0009432">
    <property type="term" value="P:SOS response"/>
    <property type="evidence" value="ECO:0007669"/>
    <property type="project" value="UniProtKB-UniRule"/>
</dbReference>
<dbReference type="PANTHER" id="PTHR32182">
    <property type="entry name" value="DNA REPLICATION AND REPAIR PROTEIN RECF"/>
    <property type="match status" value="1"/>
</dbReference>
<evidence type="ECO:0000256" key="4">
    <source>
        <dbReference type="ARBA" id="ARBA00022490"/>
    </source>
</evidence>
<organism evidence="11 12">
    <name type="scientific">Saliniradius amylolyticus</name>
    <dbReference type="NCBI Taxonomy" id="2183582"/>
    <lineage>
        <taxon>Bacteria</taxon>
        <taxon>Pseudomonadati</taxon>
        <taxon>Pseudomonadota</taxon>
        <taxon>Gammaproteobacteria</taxon>
        <taxon>Alteromonadales</taxon>
        <taxon>Alteromonadaceae</taxon>
        <taxon>Saliniradius</taxon>
    </lineage>
</organism>
<dbReference type="KEGG" id="salh:HMF8227_00003"/>
<reference evidence="11 12" key="1">
    <citation type="submission" date="2018-05" db="EMBL/GenBank/DDBJ databases">
        <title>Salinimonas sp. HMF8227 Genome sequencing and assembly.</title>
        <authorList>
            <person name="Kang H."/>
            <person name="Kang J."/>
            <person name="Cha I."/>
            <person name="Kim H."/>
            <person name="Joh K."/>
        </authorList>
    </citation>
    <scope>NUCLEOTIDE SEQUENCE [LARGE SCALE GENOMIC DNA]</scope>
    <source>
        <strain evidence="11 12">HMF8227</strain>
    </source>
</reference>
<evidence type="ECO:0000256" key="5">
    <source>
        <dbReference type="ARBA" id="ARBA00022705"/>
    </source>
</evidence>
<dbReference type="InterPro" id="IPR003395">
    <property type="entry name" value="RecF/RecN/SMC_N"/>
</dbReference>
<dbReference type="EMBL" id="CP029347">
    <property type="protein sequence ID" value="AWL10517.1"/>
    <property type="molecule type" value="Genomic_DNA"/>
</dbReference>
<keyword evidence="12" id="KW-1185">Reference proteome</keyword>
<keyword evidence="5 9" id="KW-0235">DNA replication</keyword>
<dbReference type="AlphaFoldDB" id="A0A2S2E0I2"/>
<comment type="subcellular location">
    <subcellularLocation>
        <location evidence="1 9">Cytoplasm</location>
    </subcellularLocation>
</comment>
<evidence type="ECO:0000256" key="9">
    <source>
        <dbReference type="HAMAP-Rule" id="MF_00365"/>
    </source>
</evidence>
<dbReference type="InterPro" id="IPR042174">
    <property type="entry name" value="RecF_2"/>
</dbReference>
<evidence type="ECO:0000256" key="2">
    <source>
        <dbReference type="ARBA" id="ARBA00008016"/>
    </source>
</evidence>
<dbReference type="GO" id="GO:0000731">
    <property type="term" value="P:DNA synthesis involved in DNA repair"/>
    <property type="evidence" value="ECO:0007669"/>
    <property type="project" value="TreeGrafter"/>
</dbReference>
<evidence type="ECO:0000256" key="8">
    <source>
        <dbReference type="ARBA" id="ARBA00023125"/>
    </source>
</evidence>
<feature type="domain" description="RecF/RecN/SMC N-terminal" evidence="10">
    <location>
        <begin position="3"/>
        <end position="360"/>
    </location>
</feature>
<keyword evidence="4 9" id="KW-0963">Cytoplasm</keyword>
<feature type="binding site" evidence="9">
    <location>
        <begin position="30"/>
        <end position="37"/>
    </location>
    <ligand>
        <name>ATP</name>
        <dbReference type="ChEBI" id="CHEBI:30616"/>
    </ligand>
</feature>
<keyword evidence="9" id="KW-0742">SOS response</keyword>
<dbReference type="HAMAP" id="MF_00365">
    <property type="entry name" value="RecF"/>
    <property type="match status" value="1"/>
</dbReference>
<comment type="similarity">
    <text evidence="2 9">Belongs to the RecF family.</text>
</comment>
<dbReference type="SUPFAM" id="SSF52540">
    <property type="entry name" value="P-loop containing nucleoside triphosphate hydrolases"/>
    <property type="match status" value="1"/>
</dbReference>
<dbReference type="PROSITE" id="PS00617">
    <property type="entry name" value="RECF_1"/>
    <property type="match status" value="1"/>
</dbReference>